<dbReference type="PATRIC" id="fig|1276220.3.peg.41"/>
<evidence type="ECO:0000313" key="1">
    <source>
        <dbReference type="EMBL" id="AGR40739.1"/>
    </source>
</evidence>
<name>S5LSU9_9MOLU</name>
<dbReference type="EMBL" id="CP005074">
    <property type="protein sequence ID" value="AGR40739.1"/>
    <property type="molecule type" value="Genomic_DNA"/>
</dbReference>
<dbReference type="HOGENOM" id="CLU_2095343_0_0_14"/>
<evidence type="ECO:0000313" key="2">
    <source>
        <dbReference type="Proteomes" id="UP000014984"/>
    </source>
</evidence>
<gene>
    <name evidence="1" type="ORF">STAIW_v1c00420</name>
</gene>
<proteinExistence type="predicted"/>
<dbReference type="STRING" id="1276220.STAIW_v1c00420"/>
<dbReference type="RefSeq" id="WP_020833878.1">
    <property type="nucleotide sequence ID" value="NC_021846.1"/>
</dbReference>
<reference evidence="1 2" key="1">
    <citation type="journal article" date="2013" name="Genome Biol. Evol.">
        <title>Comparison of metabolic capacities and inference of gene content evolution in mosquito-associated Spiroplasma diminutum and S. taiwanense.</title>
        <authorList>
            <person name="Lo W.S."/>
            <person name="Ku C."/>
            <person name="Chen L.L."/>
            <person name="Chang T.H."/>
            <person name="Kuo C.H."/>
        </authorList>
    </citation>
    <scope>NUCLEOTIDE SEQUENCE [LARGE SCALE GENOMIC DNA]</scope>
    <source>
        <strain evidence="1">CT-1</strain>
    </source>
</reference>
<dbReference type="KEGG" id="stai:STAIW_v1c00420"/>
<dbReference type="AlphaFoldDB" id="S5LSU9"/>
<sequence>MEVRKILLEKIDLLEGICGIKIATANDRLTLSGIEEKHKIENSFMFDFWYDVKNQYKELRNLIVEEKTLNNIAFYSYEENMEYIRSLFQNIPGIKILRTAHIVLKIMNEEVSKKLV</sequence>
<organism evidence="1 2">
    <name type="scientific">Spiroplasma taiwanense CT-1</name>
    <dbReference type="NCBI Taxonomy" id="1276220"/>
    <lineage>
        <taxon>Bacteria</taxon>
        <taxon>Bacillati</taxon>
        <taxon>Mycoplasmatota</taxon>
        <taxon>Mollicutes</taxon>
        <taxon>Entomoplasmatales</taxon>
        <taxon>Spiroplasmataceae</taxon>
        <taxon>Spiroplasma</taxon>
    </lineage>
</organism>
<accession>S5LSU9</accession>
<keyword evidence="2" id="KW-1185">Reference proteome</keyword>
<dbReference type="Proteomes" id="UP000014984">
    <property type="component" value="Chromosome"/>
</dbReference>
<protein>
    <submittedName>
        <fullName evidence="1">Uncharacterized protein</fullName>
    </submittedName>
</protein>